<accession>G0NT07</accession>
<dbReference type="Pfam" id="PF04236">
    <property type="entry name" value="Transp_Tc5_C"/>
    <property type="match status" value="1"/>
</dbReference>
<dbReference type="OrthoDB" id="5838940at2759"/>
<sequence>MFSCDPTLKLISLVWRQLCHPKLRDWARYAWHASGYNCPRPPHFSTPSQLMFPHDVVTRDCDKTGCTFTSFIVCLHCEKHYCFKCFVICYHKC</sequence>
<reference evidence="3" key="1">
    <citation type="submission" date="2011-07" db="EMBL/GenBank/DDBJ databases">
        <authorList>
            <consortium name="Caenorhabditis brenneri Sequencing and Analysis Consortium"/>
            <person name="Wilson R.K."/>
        </authorList>
    </citation>
    <scope>NUCLEOTIDE SEQUENCE [LARGE SCALE GENOMIC DNA]</scope>
    <source>
        <strain evidence="3">PB2801</strain>
    </source>
</reference>
<protein>
    <recommendedName>
        <fullName evidence="1">Transposase Tc5 C-terminal domain-containing protein</fullName>
    </recommendedName>
</protein>
<organism evidence="3">
    <name type="scientific">Caenorhabditis brenneri</name>
    <name type="common">Nematode worm</name>
    <dbReference type="NCBI Taxonomy" id="135651"/>
    <lineage>
        <taxon>Eukaryota</taxon>
        <taxon>Metazoa</taxon>
        <taxon>Ecdysozoa</taxon>
        <taxon>Nematoda</taxon>
        <taxon>Chromadorea</taxon>
        <taxon>Rhabditida</taxon>
        <taxon>Rhabditina</taxon>
        <taxon>Rhabditomorpha</taxon>
        <taxon>Rhabditoidea</taxon>
        <taxon>Rhabditidae</taxon>
        <taxon>Peloderinae</taxon>
        <taxon>Caenorhabditis</taxon>
    </lineage>
</organism>
<dbReference type="InParanoid" id="G0NT07"/>
<name>G0NT07_CAEBE</name>
<keyword evidence="3" id="KW-1185">Reference proteome</keyword>
<evidence type="ECO:0000313" key="3">
    <source>
        <dbReference type="Proteomes" id="UP000008068"/>
    </source>
</evidence>
<proteinExistence type="predicted"/>
<dbReference type="HOGENOM" id="CLU_2529585_0_0_1"/>
<evidence type="ECO:0000313" key="2">
    <source>
        <dbReference type="EMBL" id="EGT37034.1"/>
    </source>
</evidence>
<dbReference type="InterPro" id="IPR007350">
    <property type="entry name" value="Transposase_Tc5_C"/>
</dbReference>
<dbReference type="AlphaFoldDB" id="G0NT07"/>
<gene>
    <name evidence="2" type="ORF">CAEBREN_06766</name>
</gene>
<dbReference type="eggNOG" id="KOG3105">
    <property type="taxonomic scope" value="Eukaryota"/>
</dbReference>
<evidence type="ECO:0000259" key="1">
    <source>
        <dbReference type="Pfam" id="PF04236"/>
    </source>
</evidence>
<dbReference type="EMBL" id="GL379941">
    <property type="protein sequence ID" value="EGT37034.1"/>
    <property type="molecule type" value="Genomic_DNA"/>
</dbReference>
<feature type="domain" description="Transposase Tc5 C-terminal" evidence="1">
    <location>
        <begin position="31"/>
        <end position="93"/>
    </location>
</feature>
<dbReference type="Proteomes" id="UP000008068">
    <property type="component" value="Unassembled WGS sequence"/>
</dbReference>